<evidence type="ECO:0000256" key="1">
    <source>
        <dbReference type="ARBA" id="ARBA00022679"/>
    </source>
</evidence>
<dbReference type="GO" id="GO:0016740">
    <property type="term" value="F:transferase activity"/>
    <property type="evidence" value="ECO:0007669"/>
    <property type="project" value="UniProtKB-KW"/>
</dbReference>
<dbReference type="Pfam" id="PF02515">
    <property type="entry name" value="CoA_transf_3"/>
    <property type="match status" value="1"/>
</dbReference>
<keyword evidence="1 2" id="KW-0808">Transferase</keyword>
<protein>
    <submittedName>
        <fullName evidence="2">CoA transferase</fullName>
    </submittedName>
</protein>
<dbReference type="InterPro" id="IPR023606">
    <property type="entry name" value="CoA-Trfase_III_dom_1_sf"/>
</dbReference>
<proteinExistence type="predicted"/>
<dbReference type="RefSeq" id="WP_408155766.1">
    <property type="nucleotide sequence ID" value="NZ_JAQQFM010000003.1"/>
</dbReference>
<dbReference type="PANTHER" id="PTHR48207">
    <property type="entry name" value="SUCCINATE--HYDROXYMETHYLGLUTARATE COA-TRANSFERASE"/>
    <property type="match status" value="1"/>
</dbReference>
<keyword evidence="3" id="KW-1185">Reference proteome</keyword>
<gene>
    <name evidence="2" type="ORF">PQR62_05885</name>
</gene>
<evidence type="ECO:0000313" key="3">
    <source>
        <dbReference type="Proteomes" id="UP001629246"/>
    </source>
</evidence>
<dbReference type="Proteomes" id="UP001629246">
    <property type="component" value="Unassembled WGS sequence"/>
</dbReference>
<accession>A0ABW9A7D6</accession>
<comment type="caution">
    <text evidence="2">The sequence shown here is derived from an EMBL/GenBank/DDBJ whole genome shotgun (WGS) entry which is preliminary data.</text>
</comment>
<name>A0ABW9A7D6_9BURK</name>
<dbReference type="InterPro" id="IPR044855">
    <property type="entry name" value="CoA-Trfase_III_dom3_sf"/>
</dbReference>
<dbReference type="InterPro" id="IPR003673">
    <property type="entry name" value="CoA-Trfase_fam_III"/>
</dbReference>
<dbReference type="InterPro" id="IPR050483">
    <property type="entry name" value="CoA-transferase_III_domain"/>
</dbReference>
<dbReference type="EMBL" id="JAQQFM010000003">
    <property type="protein sequence ID" value="MFL9923780.1"/>
    <property type="molecule type" value="Genomic_DNA"/>
</dbReference>
<dbReference type="PANTHER" id="PTHR48207:SF3">
    <property type="entry name" value="SUCCINATE--HYDROXYMETHYLGLUTARATE COA-TRANSFERASE"/>
    <property type="match status" value="1"/>
</dbReference>
<dbReference type="SUPFAM" id="SSF89796">
    <property type="entry name" value="CoA-transferase family III (CaiB/BaiF)"/>
    <property type="match status" value="1"/>
</dbReference>
<organism evidence="2 3">
    <name type="scientific">Herbaspirillum lusitanum</name>
    <dbReference type="NCBI Taxonomy" id="213312"/>
    <lineage>
        <taxon>Bacteria</taxon>
        <taxon>Pseudomonadati</taxon>
        <taxon>Pseudomonadota</taxon>
        <taxon>Betaproteobacteria</taxon>
        <taxon>Burkholderiales</taxon>
        <taxon>Oxalobacteraceae</taxon>
        <taxon>Herbaspirillum</taxon>
    </lineage>
</organism>
<dbReference type="Gene3D" id="3.40.50.10540">
    <property type="entry name" value="Crotonobetainyl-coa:carnitine coa-transferase, domain 1"/>
    <property type="match status" value="1"/>
</dbReference>
<reference evidence="2 3" key="1">
    <citation type="journal article" date="2024" name="Chem. Sci.">
        <title>Discovery of megapolipeptins by genome mining of a Burkholderiales bacteria collection.</title>
        <authorList>
            <person name="Paulo B.S."/>
            <person name="Recchia M.J.J."/>
            <person name="Lee S."/>
            <person name="Fergusson C.H."/>
            <person name="Romanowski S.B."/>
            <person name="Hernandez A."/>
            <person name="Krull N."/>
            <person name="Liu D.Y."/>
            <person name="Cavanagh H."/>
            <person name="Bos A."/>
            <person name="Gray C.A."/>
            <person name="Murphy B.T."/>
            <person name="Linington R.G."/>
            <person name="Eustaquio A.S."/>
        </authorList>
    </citation>
    <scope>NUCLEOTIDE SEQUENCE [LARGE SCALE GENOMIC DNA]</scope>
    <source>
        <strain evidence="2 3">RL21-008-BIB-A</strain>
    </source>
</reference>
<sequence length="414" mass="45433">MHASHLLEDIARKGGALNGVIVLDLTRVVAGPYCAMILADLGATVIKIENPQDPDLTREFPPFSQSSGTPESPVSGFFAQYNRNKLAAGLDLKQAEGKRLFLDMVAKAHIVIENFRPGTMDKLGLGYAVLKEANPAIVYAAISGFGQSGPNRTRPAYDSTAQATGGLWSMNGLQEEPMRVGTVLGDLSAGLYAAIGALAALREAEKSGIGQMVDVSQQDSIVSLTENAIVTYTETGKVTVPTGNGHPFVKPYGRYRCKDGYVFFGAYTDKFWREACQTFDDHEMANDPEVATMAQRFEQDIYERKVDPAVRRWCGKYTKAELEQMVGDRFPLSPIKGIDEVVADPHLKERNMLVSVEYEQTRFSVFGNPVKLSRGTFESDARAPGASQHNHDVYLDWLGLERPQYEALLARGVI</sequence>
<dbReference type="Gene3D" id="3.30.1540.10">
    <property type="entry name" value="formyl-coa transferase, domain 3"/>
    <property type="match status" value="1"/>
</dbReference>
<evidence type="ECO:0000313" key="2">
    <source>
        <dbReference type="EMBL" id="MFL9923780.1"/>
    </source>
</evidence>